<dbReference type="EMBL" id="JBHSBC010000067">
    <property type="protein sequence ID" value="MFC3986780.1"/>
    <property type="molecule type" value="Genomic_DNA"/>
</dbReference>
<gene>
    <name evidence="2" type="ORF">ACFOYY_42090</name>
</gene>
<organism evidence="2 3">
    <name type="scientific">Streptosporangium jomthongense</name>
    <dbReference type="NCBI Taxonomy" id="1193683"/>
    <lineage>
        <taxon>Bacteria</taxon>
        <taxon>Bacillati</taxon>
        <taxon>Actinomycetota</taxon>
        <taxon>Actinomycetes</taxon>
        <taxon>Streptosporangiales</taxon>
        <taxon>Streptosporangiaceae</taxon>
        <taxon>Streptosporangium</taxon>
    </lineage>
</organism>
<comment type="caution">
    <text evidence="2">The sequence shown here is derived from an EMBL/GenBank/DDBJ whole genome shotgun (WGS) entry which is preliminary data.</text>
</comment>
<evidence type="ECO:0008006" key="4">
    <source>
        <dbReference type="Google" id="ProtNLM"/>
    </source>
</evidence>
<evidence type="ECO:0000313" key="3">
    <source>
        <dbReference type="Proteomes" id="UP001595698"/>
    </source>
</evidence>
<reference evidence="3" key="1">
    <citation type="journal article" date="2019" name="Int. J. Syst. Evol. Microbiol.">
        <title>The Global Catalogue of Microorganisms (GCM) 10K type strain sequencing project: providing services to taxonomists for standard genome sequencing and annotation.</title>
        <authorList>
            <consortium name="The Broad Institute Genomics Platform"/>
            <consortium name="The Broad Institute Genome Sequencing Center for Infectious Disease"/>
            <person name="Wu L."/>
            <person name="Ma J."/>
        </authorList>
    </citation>
    <scope>NUCLEOTIDE SEQUENCE [LARGE SCALE GENOMIC DNA]</scope>
    <source>
        <strain evidence="3">TBRC 7912</strain>
    </source>
</reference>
<dbReference type="RefSeq" id="WP_386197130.1">
    <property type="nucleotide sequence ID" value="NZ_JBHSBC010000067.1"/>
</dbReference>
<sequence length="110" mass="11968">MQDPSVDSALAEIRRLVEVGFERTAGQNALILQRLDHADGRHADLAKRVDADRAVAEARGQALETRLDALERDVVTRPQLADRTRQILAVVGLLVTAAGVLIPVVISLIR</sequence>
<keyword evidence="3" id="KW-1185">Reference proteome</keyword>
<evidence type="ECO:0000313" key="2">
    <source>
        <dbReference type="EMBL" id="MFC3986780.1"/>
    </source>
</evidence>
<protein>
    <recommendedName>
        <fullName evidence="4">DUF1640 domain-containing protein</fullName>
    </recommendedName>
</protein>
<accession>A0ABV8FGJ2</accession>
<proteinExistence type="predicted"/>
<keyword evidence="1" id="KW-0472">Membrane</keyword>
<feature type="transmembrane region" description="Helical" evidence="1">
    <location>
        <begin position="87"/>
        <end position="109"/>
    </location>
</feature>
<dbReference type="Proteomes" id="UP001595698">
    <property type="component" value="Unassembled WGS sequence"/>
</dbReference>
<evidence type="ECO:0000256" key="1">
    <source>
        <dbReference type="SAM" id="Phobius"/>
    </source>
</evidence>
<keyword evidence="1" id="KW-1133">Transmembrane helix</keyword>
<name>A0ABV8FGJ2_9ACTN</name>
<keyword evidence="1" id="KW-0812">Transmembrane</keyword>